<feature type="compositionally biased region" description="Acidic residues" evidence="2">
    <location>
        <begin position="64"/>
        <end position="83"/>
    </location>
</feature>
<organism evidence="3 4">
    <name type="scientific">Blastocystis sp. subtype 1 (strain ATCC 50177 / NandII)</name>
    <dbReference type="NCBI Taxonomy" id="478820"/>
    <lineage>
        <taxon>Eukaryota</taxon>
        <taxon>Sar</taxon>
        <taxon>Stramenopiles</taxon>
        <taxon>Bigyra</taxon>
        <taxon>Opalozoa</taxon>
        <taxon>Opalinata</taxon>
        <taxon>Blastocystidae</taxon>
        <taxon>Blastocystis</taxon>
    </lineage>
</organism>
<evidence type="ECO:0000313" key="3">
    <source>
        <dbReference type="EMBL" id="OAO12621.1"/>
    </source>
</evidence>
<proteinExistence type="inferred from homology"/>
<sequence>MEDAETSLYFSIDFWYHIFRENTVRTRFIDVSTEFLDYMLRDGVVLPHNPNMERDDPRVQNTEIESDSEESEKEEDEAEEEEEVYHFHELEEQIQDTLDDFGGECFVRSNWSSTKDASWILGSLKCSTPGHVLLLLKTSDRVCADFNRVSALPSVSPVIALQRWCNYFPSMEFCLYIADGSLKAVSQRDTSVFYPFLVKEKDAICSLLTAFVADRVKGRFPVVRFAMDVYIDKKEKVWVVNVEAYDDAMNTGLFSKEELDAIMDKEELVYRVVEEEGSTLPSEQLFYQLPLDMQKLSSDKEVAEFISNLKQ</sequence>
<evidence type="ECO:0000256" key="2">
    <source>
        <dbReference type="SAM" id="MobiDB-lite"/>
    </source>
</evidence>
<comment type="similarity">
    <text evidence="1">Belongs to the CDC123 family.</text>
</comment>
<comment type="caution">
    <text evidence="3">The sequence shown here is derived from an EMBL/GenBank/DDBJ whole genome shotgun (WGS) entry which is preliminary data.</text>
</comment>
<dbReference type="Proteomes" id="UP000078348">
    <property type="component" value="Unassembled WGS sequence"/>
</dbReference>
<evidence type="ECO:0000313" key="4">
    <source>
        <dbReference type="Proteomes" id="UP000078348"/>
    </source>
</evidence>
<dbReference type="OrthoDB" id="360540at2759"/>
<dbReference type="STRING" id="478820.A0A196S8D7"/>
<dbReference type="AlphaFoldDB" id="A0A196S8D7"/>
<protein>
    <submittedName>
        <fullName evidence="3">Cell division cycle protein</fullName>
    </submittedName>
</protein>
<accession>A0A196S8D7</accession>
<keyword evidence="4" id="KW-1185">Reference proteome</keyword>
<dbReference type="GO" id="GO:0005737">
    <property type="term" value="C:cytoplasm"/>
    <property type="evidence" value="ECO:0007669"/>
    <property type="project" value="TreeGrafter"/>
</dbReference>
<evidence type="ECO:0000256" key="1">
    <source>
        <dbReference type="ARBA" id="ARBA00011047"/>
    </source>
</evidence>
<keyword evidence="3" id="KW-0131">Cell cycle</keyword>
<feature type="region of interest" description="Disordered" evidence="2">
    <location>
        <begin position="47"/>
        <end position="83"/>
    </location>
</feature>
<dbReference type="EMBL" id="LXWW01000531">
    <property type="protein sequence ID" value="OAO12621.1"/>
    <property type="molecule type" value="Genomic_DNA"/>
</dbReference>
<reference evidence="3 4" key="1">
    <citation type="submission" date="2016-05" db="EMBL/GenBank/DDBJ databases">
        <title>Nuclear genome of Blastocystis sp. subtype 1 NandII.</title>
        <authorList>
            <person name="Gentekaki E."/>
            <person name="Curtis B."/>
            <person name="Stairs C."/>
            <person name="Eme L."/>
            <person name="Herman E."/>
            <person name="Klimes V."/>
            <person name="Arias M.C."/>
            <person name="Elias M."/>
            <person name="Hilliou F."/>
            <person name="Klute M."/>
            <person name="Malik S.-B."/>
            <person name="Pightling A."/>
            <person name="Rachubinski R."/>
            <person name="Salas D."/>
            <person name="Schlacht A."/>
            <person name="Suga H."/>
            <person name="Archibald J."/>
            <person name="Ball S.G."/>
            <person name="Clark G."/>
            <person name="Dacks J."/>
            <person name="Van Der Giezen M."/>
            <person name="Tsaousis A."/>
            <person name="Roger A."/>
        </authorList>
    </citation>
    <scope>NUCLEOTIDE SEQUENCE [LARGE SCALE GENOMIC DNA]</scope>
    <source>
        <strain evidence="4">ATCC 50177 / NandII</strain>
    </source>
</reference>
<dbReference type="GO" id="GO:0051301">
    <property type="term" value="P:cell division"/>
    <property type="evidence" value="ECO:0007669"/>
    <property type="project" value="UniProtKB-KW"/>
</dbReference>
<name>A0A196S8D7_BLAHN</name>
<dbReference type="PANTHER" id="PTHR15323:SF6">
    <property type="entry name" value="CELL DIVISION CYCLE PROTEIN 123 HOMOLOG"/>
    <property type="match status" value="1"/>
</dbReference>
<dbReference type="InterPro" id="IPR009772">
    <property type="entry name" value="CDC123"/>
</dbReference>
<dbReference type="PANTHER" id="PTHR15323">
    <property type="entry name" value="D123 PROTEIN"/>
    <property type="match status" value="1"/>
</dbReference>
<keyword evidence="3" id="KW-0132">Cell division</keyword>
<dbReference type="Pfam" id="PF07065">
    <property type="entry name" value="D123"/>
    <property type="match status" value="1"/>
</dbReference>
<gene>
    <name evidence="3" type="ORF">AV274_5718</name>
</gene>